<accession>A0A3N4HUI6</accession>
<gene>
    <name evidence="2" type="ORF">BJ508DRAFT_310673</name>
</gene>
<feature type="transmembrane region" description="Helical" evidence="1">
    <location>
        <begin position="20"/>
        <end position="49"/>
    </location>
</feature>
<dbReference type="AlphaFoldDB" id="A0A3N4HUI6"/>
<dbReference type="EMBL" id="ML119735">
    <property type="protein sequence ID" value="RPA76927.1"/>
    <property type="molecule type" value="Genomic_DNA"/>
</dbReference>
<reference evidence="2 3" key="1">
    <citation type="journal article" date="2018" name="Nat. Ecol. Evol.">
        <title>Pezizomycetes genomes reveal the molecular basis of ectomycorrhizal truffle lifestyle.</title>
        <authorList>
            <person name="Murat C."/>
            <person name="Payen T."/>
            <person name="Noel B."/>
            <person name="Kuo A."/>
            <person name="Morin E."/>
            <person name="Chen J."/>
            <person name="Kohler A."/>
            <person name="Krizsan K."/>
            <person name="Balestrini R."/>
            <person name="Da Silva C."/>
            <person name="Montanini B."/>
            <person name="Hainaut M."/>
            <person name="Levati E."/>
            <person name="Barry K.W."/>
            <person name="Belfiori B."/>
            <person name="Cichocki N."/>
            <person name="Clum A."/>
            <person name="Dockter R.B."/>
            <person name="Fauchery L."/>
            <person name="Guy J."/>
            <person name="Iotti M."/>
            <person name="Le Tacon F."/>
            <person name="Lindquist E.A."/>
            <person name="Lipzen A."/>
            <person name="Malagnac F."/>
            <person name="Mello A."/>
            <person name="Molinier V."/>
            <person name="Miyauchi S."/>
            <person name="Poulain J."/>
            <person name="Riccioni C."/>
            <person name="Rubini A."/>
            <person name="Sitrit Y."/>
            <person name="Splivallo R."/>
            <person name="Traeger S."/>
            <person name="Wang M."/>
            <person name="Zifcakova L."/>
            <person name="Wipf D."/>
            <person name="Zambonelli A."/>
            <person name="Paolocci F."/>
            <person name="Nowrousian M."/>
            <person name="Ottonello S."/>
            <person name="Baldrian P."/>
            <person name="Spatafora J.W."/>
            <person name="Henrissat B."/>
            <person name="Nagy L.G."/>
            <person name="Aury J.M."/>
            <person name="Wincker P."/>
            <person name="Grigoriev I.V."/>
            <person name="Bonfante P."/>
            <person name="Martin F.M."/>
        </authorList>
    </citation>
    <scope>NUCLEOTIDE SEQUENCE [LARGE SCALE GENOMIC DNA]</scope>
    <source>
        <strain evidence="2 3">RN42</strain>
    </source>
</reference>
<protein>
    <submittedName>
        <fullName evidence="2">Uncharacterized protein</fullName>
    </submittedName>
</protein>
<keyword evidence="3" id="KW-1185">Reference proteome</keyword>
<evidence type="ECO:0000313" key="2">
    <source>
        <dbReference type="EMBL" id="RPA76927.1"/>
    </source>
</evidence>
<keyword evidence="1" id="KW-0472">Membrane</keyword>
<keyword evidence="1" id="KW-0812">Transmembrane</keyword>
<dbReference type="Proteomes" id="UP000275078">
    <property type="component" value="Unassembled WGS sequence"/>
</dbReference>
<evidence type="ECO:0000256" key="1">
    <source>
        <dbReference type="SAM" id="Phobius"/>
    </source>
</evidence>
<evidence type="ECO:0000313" key="3">
    <source>
        <dbReference type="Proteomes" id="UP000275078"/>
    </source>
</evidence>
<proteinExistence type="predicted"/>
<name>A0A3N4HUI6_ASCIM</name>
<organism evidence="2 3">
    <name type="scientific">Ascobolus immersus RN42</name>
    <dbReference type="NCBI Taxonomy" id="1160509"/>
    <lineage>
        <taxon>Eukaryota</taxon>
        <taxon>Fungi</taxon>
        <taxon>Dikarya</taxon>
        <taxon>Ascomycota</taxon>
        <taxon>Pezizomycotina</taxon>
        <taxon>Pezizomycetes</taxon>
        <taxon>Pezizales</taxon>
        <taxon>Ascobolaceae</taxon>
        <taxon>Ascobolus</taxon>
    </lineage>
</organism>
<keyword evidence="1" id="KW-1133">Transmembrane helix</keyword>
<sequence length="169" mass="18950">MPFTMPNISLRIPTITIPAFVPPLLTLITLATIAYTAYYITITLCTSLLTATQKEIERLTAGRFDFQGVHADSDKGAKELRGIRVRVKSFNGEEDYLDWTRRTVMSIYNNCEALGFQDTRRLFGVVLPGSAGIRPGRARSNTFESQRDSIDAVMGREFTRTMSNGSRMN</sequence>